<reference evidence="1 2" key="2">
    <citation type="submission" date="2018-06" db="EMBL/GenBank/DDBJ databases">
        <title>Metagenomic assembly of (sub)arctic Cyanobacteria and their associated microbiome from non-axenic cultures.</title>
        <authorList>
            <person name="Baurain D."/>
        </authorList>
    </citation>
    <scope>NUCLEOTIDE SEQUENCE [LARGE SCALE GENOMIC DNA]</scope>
    <source>
        <strain evidence="1">ULC041bin1</strain>
    </source>
</reference>
<protein>
    <submittedName>
        <fullName evidence="1">Uncharacterized protein</fullName>
    </submittedName>
</protein>
<organism evidence="1 2">
    <name type="scientific">Shackletoniella antarctica</name>
    <dbReference type="NCBI Taxonomy" id="268115"/>
    <lineage>
        <taxon>Bacteria</taxon>
        <taxon>Bacillati</taxon>
        <taxon>Cyanobacteriota</taxon>
        <taxon>Cyanophyceae</taxon>
        <taxon>Oculatellales</taxon>
        <taxon>Oculatellaceae</taxon>
        <taxon>Shackletoniella</taxon>
    </lineage>
</organism>
<proteinExistence type="predicted"/>
<comment type="caution">
    <text evidence="1">The sequence shown here is derived from an EMBL/GenBank/DDBJ whole genome shotgun (WGS) entry which is preliminary data.</text>
</comment>
<dbReference type="EMBL" id="QBMN01000076">
    <property type="protein sequence ID" value="PZO40318.1"/>
    <property type="molecule type" value="Genomic_DNA"/>
</dbReference>
<dbReference type="Proteomes" id="UP000249081">
    <property type="component" value="Unassembled WGS sequence"/>
</dbReference>
<sequence length="389" mass="44132">MSWLAHHTRSEAYASQAEELYRRHEGGRAAELYCLAAEAEVDALDNLDPNKIRTIGITAISAASLYFKAQEFLQAKKIAHQWLATDLLPPFAVQELEELLQVIRYEESLAKSGIQFIEGEVLVSVKGGEILYGAAPLDLVLRKVDQISKIFYRTTEMLLDLPLRTRGNPSQDVRRYCDPWLFQALPGSYQFAVRVRKPQDHEQLSFPGMSSAEAELRVEQITKKFLEVIRATTQDPEGELIAIVPKEDYRKAFLKSAQDLAPPLTGKAFDQIEIKSSSDIEPRPVVLFPETRSVIKEVLKKNEPKSLQPSEDRVISFKGILRNLHLDNDWIEISINGETKKIYGAGEEIDDRVGPMVNRRVVAEVVEKSDRSVDKRYSLRDLQLEEDVL</sequence>
<gene>
    <name evidence="1" type="ORF">DCF17_12185</name>
</gene>
<accession>A0A2W4YAY5</accession>
<dbReference type="AlphaFoldDB" id="A0A2W4YAY5"/>
<reference evidence="2" key="1">
    <citation type="submission" date="2018-04" db="EMBL/GenBank/DDBJ databases">
        <authorList>
            <person name="Cornet L."/>
        </authorList>
    </citation>
    <scope>NUCLEOTIDE SEQUENCE [LARGE SCALE GENOMIC DNA]</scope>
</reference>
<evidence type="ECO:0000313" key="2">
    <source>
        <dbReference type="Proteomes" id="UP000249081"/>
    </source>
</evidence>
<name>A0A2W4YAY5_9CYAN</name>
<evidence type="ECO:0000313" key="1">
    <source>
        <dbReference type="EMBL" id="PZO40318.1"/>
    </source>
</evidence>